<organism evidence="1 2">
    <name type="scientific">Oleiphilus messinensis</name>
    <dbReference type="NCBI Taxonomy" id="141451"/>
    <lineage>
        <taxon>Bacteria</taxon>
        <taxon>Pseudomonadati</taxon>
        <taxon>Pseudomonadota</taxon>
        <taxon>Gammaproteobacteria</taxon>
        <taxon>Oceanospirillales</taxon>
        <taxon>Oleiphilaceae</taxon>
        <taxon>Oleiphilus</taxon>
    </lineage>
</organism>
<protein>
    <submittedName>
        <fullName evidence="1">Uncharacterized protein</fullName>
    </submittedName>
</protein>
<dbReference type="Gene3D" id="3.80.10.10">
    <property type="entry name" value="Ribonuclease Inhibitor"/>
    <property type="match status" value="1"/>
</dbReference>
<evidence type="ECO:0000313" key="2">
    <source>
        <dbReference type="Proteomes" id="UP000196027"/>
    </source>
</evidence>
<dbReference type="Proteomes" id="UP000196027">
    <property type="component" value="Chromosome"/>
</dbReference>
<name>A0A1Y0I856_9GAMM</name>
<gene>
    <name evidence="1" type="ORF">OLMES_1600</name>
</gene>
<keyword evidence="2" id="KW-1185">Reference proteome</keyword>
<dbReference type="OrthoDB" id="9781345at2"/>
<dbReference type="InterPro" id="IPR047722">
    <property type="entry name" value="STM4015-like"/>
</dbReference>
<dbReference type="SUPFAM" id="SSF52047">
    <property type="entry name" value="RNI-like"/>
    <property type="match status" value="1"/>
</dbReference>
<dbReference type="AlphaFoldDB" id="A0A1Y0I856"/>
<dbReference type="KEGG" id="ome:OLMES_1600"/>
<evidence type="ECO:0000313" key="1">
    <source>
        <dbReference type="EMBL" id="ARU55675.1"/>
    </source>
</evidence>
<dbReference type="InterPro" id="IPR032675">
    <property type="entry name" value="LRR_dom_sf"/>
</dbReference>
<reference evidence="1 2" key="1">
    <citation type="submission" date="2017-05" db="EMBL/GenBank/DDBJ databases">
        <title>Genomic insights into alkan degradation activity of Oleiphilus messinensis.</title>
        <authorList>
            <person name="Kozyavkin S.A."/>
            <person name="Slesarev A.I."/>
            <person name="Golyshin P.N."/>
            <person name="Korzhenkov A."/>
            <person name="Golyshina O.N."/>
            <person name="Toshchakov S.V."/>
        </authorList>
    </citation>
    <scope>NUCLEOTIDE SEQUENCE [LARGE SCALE GENOMIC DNA]</scope>
    <source>
        <strain evidence="1 2">ME102</strain>
    </source>
</reference>
<accession>A0A1Y0I856</accession>
<dbReference type="RefSeq" id="WP_087460751.1">
    <property type="nucleotide sequence ID" value="NZ_CP021425.1"/>
</dbReference>
<dbReference type="NCBIfam" id="NF038076">
    <property type="entry name" value="fam_STM4015"/>
    <property type="match status" value="1"/>
</dbReference>
<dbReference type="EMBL" id="CP021425">
    <property type="protein sequence ID" value="ARU55675.1"/>
    <property type="molecule type" value="Genomic_DNA"/>
</dbReference>
<proteinExistence type="predicted"/>
<sequence>MTIYYRIEQFNHSPLERFEPQNGIVNSGAAILLEVDYEAAEAGSDILELTQAFLKDPQVSEVQAIVIGEWNESFDSSIQPVIDLLIENASSLPALKALFVGEMTSEACEISWIQQADYSQLWSAFPKLEHFQVRGSDGLELGEVKHNQLKTLIIECGGLFGSILESVAQSELPELQTLELWLGDDNYGWEGTADDVKPLLHNPHFSKIKYLGLRNSMIADDVATILANAAFIEQLEVLDLSMGTLGDVGAQALLDSNYISGLKLLDLHYHYVSDELQAKLKALPIQVDLSDPQEEDDYGRFVSVSE</sequence>